<dbReference type="PANTHER" id="PTHR33055:SF3">
    <property type="entry name" value="PUTATIVE TRANSPOSASE FOR IS117-RELATED"/>
    <property type="match status" value="1"/>
</dbReference>
<dbReference type="InterPro" id="IPR003346">
    <property type="entry name" value="Transposase_20"/>
</dbReference>
<name>A0A090Q5M8_9FLAO</name>
<organism evidence="4 5">
    <name type="scientific">Nonlabens tegetincola</name>
    <dbReference type="NCBI Taxonomy" id="323273"/>
    <lineage>
        <taxon>Bacteria</taxon>
        <taxon>Pseudomonadati</taxon>
        <taxon>Bacteroidota</taxon>
        <taxon>Flavobacteriia</taxon>
        <taxon>Flavobacteriales</taxon>
        <taxon>Flavobacteriaceae</taxon>
        <taxon>Nonlabens</taxon>
    </lineage>
</organism>
<keyword evidence="1" id="KW-0175">Coiled coil</keyword>
<dbReference type="eggNOG" id="COG3547">
    <property type="taxonomic scope" value="Bacteria"/>
</dbReference>
<evidence type="ECO:0000259" key="3">
    <source>
        <dbReference type="Pfam" id="PF02371"/>
    </source>
</evidence>
<protein>
    <submittedName>
        <fullName evidence="4">Mobile element protein</fullName>
    </submittedName>
</protein>
<feature type="coiled-coil region" evidence="1">
    <location>
        <begin position="173"/>
        <end position="200"/>
    </location>
</feature>
<gene>
    <name evidence="4" type="ORF">JCM19294_712</name>
</gene>
<dbReference type="GO" id="GO:0006313">
    <property type="term" value="P:DNA transposition"/>
    <property type="evidence" value="ECO:0007669"/>
    <property type="project" value="InterPro"/>
</dbReference>
<dbReference type="EMBL" id="BBML01000017">
    <property type="protein sequence ID" value="GAK98325.1"/>
    <property type="molecule type" value="Genomic_DNA"/>
</dbReference>
<dbReference type="RefSeq" id="WP_042280472.1">
    <property type="nucleotide sequence ID" value="NZ_BBML01000017.1"/>
</dbReference>
<dbReference type="InterPro" id="IPR002525">
    <property type="entry name" value="Transp_IS110-like_N"/>
</dbReference>
<dbReference type="PANTHER" id="PTHR33055">
    <property type="entry name" value="TRANSPOSASE FOR INSERTION SEQUENCE ELEMENT IS1111A"/>
    <property type="match status" value="1"/>
</dbReference>
<dbReference type="Proteomes" id="UP000029221">
    <property type="component" value="Unassembled WGS sequence"/>
</dbReference>
<dbReference type="Pfam" id="PF02371">
    <property type="entry name" value="Transposase_20"/>
    <property type="match status" value="1"/>
</dbReference>
<sequence>MKNVREVVGIDVSKNTLDATLYHVKQHAVFTNDDKGYAQLLSWVSDQLEVDSYFFIFENTGNYSLKLSVFLSSKDLVYVEESPMRIKRSTGLTREKTDKLDSYMIARYGWMYREELEPSKIKPKEFQELGRLLSLRDQLVRDRSGLKSTLKEQMHLLSSPSTDSCCKLLVRSIKHIDKQVQHIERRMKELLETDDSLQTNYNLLRSVKGVGLILSCQLLYHTSNFVKFNNWRSFSSYCGIAPFEYSSGSSIRRRKQSHYIGDRKMKTLLSMAAVSAIQSDQELRNYYHRKLEEGKHKMIALNNVRNKILARSFAVIKRGTPFVNIAATNY</sequence>
<dbReference type="AlphaFoldDB" id="A0A090Q5M8"/>
<dbReference type="NCBIfam" id="NF033542">
    <property type="entry name" value="transpos_IS110"/>
    <property type="match status" value="1"/>
</dbReference>
<feature type="domain" description="Transposase IS116/IS110/IS902 C-terminal" evidence="3">
    <location>
        <begin position="202"/>
        <end position="288"/>
    </location>
</feature>
<evidence type="ECO:0000259" key="2">
    <source>
        <dbReference type="Pfam" id="PF01548"/>
    </source>
</evidence>
<dbReference type="InterPro" id="IPR047650">
    <property type="entry name" value="Transpos_IS110"/>
</dbReference>
<accession>A0A090Q5M8</accession>
<dbReference type="GO" id="GO:0003677">
    <property type="term" value="F:DNA binding"/>
    <property type="evidence" value="ECO:0007669"/>
    <property type="project" value="InterPro"/>
</dbReference>
<keyword evidence="5" id="KW-1185">Reference proteome</keyword>
<comment type="caution">
    <text evidence="4">The sequence shown here is derived from an EMBL/GenBank/DDBJ whole genome shotgun (WGS) entry which is preliminary data.</text>
</comment>
<evidence type="ECO:0000256" key="1">
    <source>
        <dbReference type="SAM" id="Coils"/>
    </source>
</evidence>
<dbReference type="Pfam" id="PF01548">
    <property type="entry name" value="DEDD_Tnp_IS110"/>
    <property type="match status" value="1"/>
</dbReference>
<evidence type="ECO:0000313" key="5">
    <source>
        <dbReference type="Proteomes" id="UP000029221"/>
    </source>
</evidence>
<evidence type="ECO:0000313" key="4">
    <source>
        <dbReference type="EMBL" id="GAK98325.1"/>
    </source>
</evidence>
<proteinExistence type="predicted"/>
<feature type="domain" description="Transposase IS110-like N-terminal" evidence="2">
    <location>
        <begin position="8"/>
        <end position="154"/>
    </location>
</feature>
<reference evidence="4" key="1">
    <citation type="journal article" date="2014" name="Genome Announc.">
        <title>Draft Genome Sequences of Marine Flavobacterium Nonlabens Strains NR17, NR24, NR27, NR32, NR33, and Ara13.</title>
        <authorList>
            <person name="Nakanishi M."/>
            <person name="Meirelles P."/>
            <person name="Suzuki R."/>
            <person name="Takatani N."/>
            <person name="Mino S."/>
            <person name="Suda W."/>
            <person name="Oshima K."/>
            <person name="Hattori M."/>
            <person name="Ohkuma M."/>
            <person name="Hosokawa M."/>
            <person name="Miyashita K."/>
            <person name="Thompson F.L."/>
            <person name="Niwa A."/>
            <person name="Sawabe T."/>
            <person name="Sawabe T."/>
        </authorList>
    </citation>
    <scope>NUCLEOTIDE SEQUENCE [LARGE SCALE GENOMIC DNA]</scope>
    <source>
        <strain evidence="4">JCM 19294</strain>
    </source>
</reference>
<dbReference type="GO" id="GO:0004803">
    <property type="term" value="F:transposase activity"/>
    <property type="evidence" value="ECO:0007669"/>
    <property type="project" value="InterPro"/>
</dbReference>